<evidence type="ECO:0000313" key="1">
    <source>
        <dbReference type="EMBL" id="AUX43933.1"/>
    </source>
</evidence>
<dbReference type="AlphaFoldDB" id="A0A2L0EXB0"/>
<reference evidence="1 2" key="1">
    <citation type="submission" date="2015-09" db="EMBL/GenBank/DDBJ databases">
        <title>Sorangium comparison.</title>
        <authorList>
            <person name="Zaburannyi N."/>
            <person name="Bunk B."/>
            <person name="Overmann J."/>
            <person name="Mueller R."/>
        </authorList>
    </citation>
    <scope>NUCLEOTIDE SEQUENCE [LARGE SCALE GENOMIC DNA]</scope>
    <source>
        <strain evidence="1 2">So ce26</strain>
    </source>
</reference>
<dbReference type="OrthoDB" id="5512310at2"/>
<organism evidence="1 2">
    <name type="scientific">Sorangium cellulosum</name>
    <name type="common">Polyangium cellulosum</name>
    <dbReference type="NCBI Taxonomy" id="56"/>
    <lineage>
        <taxon>Bacteria</taxon>
        <taxon>Pseudomonadati</taxon>
        <taxon>Myxococcota</taxon>
        <taxon>Polyangia</taxon>
        <taxon>Polyangiales</taxon>
        <taxon>Polyangiaceae</taxon>
        <taxon>Sorangium</taxon>
    </lineage>
</organism>
<evidence type="ECO:0000313" key="2">
    <source>
        <dbReference type="Proteomes" id="UP000238348"/>
    </source>
</evidence>
<dbReference type="EMBL" id="CP012673">
    <property type="protein sequence ID" value="AUX43933.1"/>
    <property type="molecule type" value="Genomic_DNA"/>
</dbReference>
<gene>
    <name evidence="1" type="ORF">SOCE26_053890</name>
</gene>
<dbReference type="Proteomes" id="UP000238348">
    <property type="component" value="Chromosome"/>
</dbReference>
<proteinExistence type="predicted"/>
<accession>A0A2L0EXB0</accession>
<sequence>MGACSGDVDFPCQFDPWVSRTAARCQEETGCKTNGWLEVGMDDDGCVVEIGMDEPNDEIVACLVAEFGAVRCPCTAGRTIYFFGLGNAGVCPDDRPPPG</sequence>
<name>A0A2L0EXB0_SORCE</name>
<protein>
    <submittedName>
        <fullName evidence="1">Uncharacterized protein</fullName>
    </submittedName>
</protein>